<sequence>MPVGTDISLQSAGKFIVVILLAVILVVALASFALRSVSRRRGREHHAGGGQGAAVDEEAITAALSTRASAALVAIDDAIRTSGQELAFAQAQFGQQATATFDVALREARTSVARAFALRQQLDDDFPESEPQARAMAAEILRICAQVTAELDSHTHEFDELRDLHARAPELLDDLKRDVAEVEARIPTARLTLEALSASYPAGALASVSGNPDQVERLAAGIVLTLAAGRSGLEKGDRGAALAAARSGEAGLAQSSQLLDAVEHAAENLAEARHQLTTSIAALSQTVIDAARLAPSDPEVDAQVAAATALISESREVGTGEDPIAVRNAVNQVQGALNSQLAPYRARSERTAAAQKQIVELLGHTNAQIGAVGAYIDSRRGAVGPDARTRLSEATRHAQQAQEAALVSPVRALAEATQASQLVDSAQTLAQQDVADFEAQQRGGPGGSPLGSLGGAGGMALGGILIEELLRGRGHGHGHGHGSRGGFGGGGC</sequence>
<name>A0A7Y9Z7M5_9MICO</name>
<reference evidence="2 3" key="1">
    <citation type="submission" date="2020-07" db="EMBL/GenBank/DDBJ databases">
        <title>Sequencing the genomes of 1000 actinobacteria strains.</title>
        <authorList>
            <person name="Klenk H.-P."/>
        </authorList>
    </citation>
    <scope>NUCLEOTIDE SEQUENCE [LARGE SCALE GENOMIC DNA]</scope>
    <source>
        <strain evidence="2 3">DSM 19970</strain>
    </source>
</reference>
<dbReference type="Proteomes" id="UP000547973">
    <property type="component" value="Unassembled WGS sequence"/>
</dbReference>
<evidence type="ECO:0000256" key="1">
    <source>
        <dbReference type="SAM" id="Phobius"/>
    </source>
</evidence>
<evidence type="ECO:0008006" key="4">
    <source>
        <dbReference type="Google" id="ProtNLM"/>
    </source>
</evidence>
<gene>
    <name evidence="2" type="ORF">BKA03_000451</name>
</gene>
<feature type="transmembrane region" description="Helical" evidence="1">
    <location>
        <begin position="12"/>
        <end position="34"/>
    </location>
</feature>
<keyword evidence="3" id="KW-1185">Reference proteome</keyword>
<evidence type="ECO:0000313" key="3">
    <source>
        <dbReference type="Proteomes" id="UP000547973"/>
    </source>
</evidence>
<proteinExistence type="predicted"/>
<dbReference type="EMBL" id="JACBZO010000001">
    <property type="protein sequence ID" value="NYI40332.1"/>
    <property type="molecule type" value="Genomic_DNA"/>
</dbReference>
<comment type="caution">
    <text evidence="2">The sequence shown here is derived from an EMBL/GenBank/DDBJ whole genome shotgun (WGS) entry which is preliminary data.</text>
</comment>
<dbReference type="RefSeq" id="WP_062076318.1">
    <property type="nucleotide sequence ID" value="NZ_BBRC01000033.1"/>
</dbReference>
<dbReference type="OrthoDB" id="5105562at2"/>
<dbReference type="AlphaFoldDB" id="A0A7Y9Z7M5"/>
<protein>
    <recommendedName>
        <fullName evidence="4">TPM domain-containing protein</fullName>
    </recommendedName>
</protein>
<keyword evidence="1" id="KW-0472">Membrane</keyword>
<evidence type="ECO:0000313" key="2">
    <source>
        <dbReference type="EMBL" id="NYI40332.1"/>
    </source>
</evidence>
<keyword evidence="1" id="KW-1133">Transmembrane helix</keyword>
<accession>A0A7Y9Z7M5</accession>
<keyword evidence="1" id="KW-0812">Transmembrane</keyword>
<organism evidence="2 3">
    <name type="scientific">Demequina lutea</name>
    <dbReference type="NCBI Taxonomy" id="431489"/>
    <lineage>
        <taxon>Bacteria</taxon>
        <taxon>Bacillati</taxon>
        <taxon>Actinomycetota</taxon>
        <taxon>Actinomycetes</taxon>
        <taxon>Micrococcales</taxon>
        <taxon>Demequinaceae</taxon>
        <taxon>Demequina</taxon>
    </lineage>
</organism>